<evidence type="ECO:0000259" key="10">
    <source>
        <dbReference type="PROSITE" id="PS50850"/>
    </source>
</evidence>
<feature type="transmembrane region" description="Helical" evidence="9">
    <location>
        <begin position="363"/>
        <end position="384"/>
    </location>
</feature>
<feature type="transmembrane region" description="Helical" evidence="9">
    <location>
        <begin position="178"/>
        <end position="196"/>
    </location>
</feature>
<evidence type="ECO:0000256" key="1">
    <source>
        <dbReference type="ARBA" id="ARBA00004141"/>
    </source>
</evidence>
<evidence type="ECO:0000256" key="3">
    <source>
        <dbReference type="ARBA" id="ARBA00022448"/>
    </source>
</evidence>
<dbReference type="FunFam" id="1.20.1250.20:FF:000026">
    <property type="entry name" value="MFS quinate transporter QutD"/>
    <property type="match status" value="1"/>
</dbReference>
<name>A0A9P5Y6Q0_9AGAR</name>
<keyword evidence="5 9" id="KW-1133">Transmembrane helix</keyword>
<comment type="catalytic activity">
    <reaction evidence="7">
        <text>myo-inositol(out) + H(+)(out) = myo-inositol(in) + H(+)(in)</text>
        <dbReference type="Rhea" id="RHEA:60364"/>
        <dbReference type="ChEBI" id="CHEBI:15378"/>
        <dbReference type="ChEBI" id="CHEBI:17268"/>
    </reaction>
</comment>
<feature type="domain" description="Major facilitator superfamily (MFS) profile" evidence="10">
    <location>
        <begin position="35"/>
        <end position="516"/>
    </location>
</feature>
<dbReference type="InterPro" id="IPR050360">
    <property type="entry name" value="MFS_Sugar_Transporters"/>
</dbReference>
<evidence type="ECO:0000256" key="2">
    <source>
        <dbReference type="ARBA" id="ARBA00010992"/>
    </source>
</evidence>
<dbReference type="PANTHER" id="PTHR48022:SF2">
    <property type="entry name" value="PLASTIDIC GLUCOSE TRANSPORTER 4"/>
    <property type="match status" value="1"/>
</dbReference>
<feature type="transmembrane region" description="Helical" evidence="9">
    <location>
        <begin position="393"/>
        <end position="413"/>
    </location>
</feature>
<dbReference type="Pfam" id="PF00083">
    <property type="entry name" value="Sugar_tr"/>
    <property type="match status" value="1"/>
</dbReference>
<dbReference type="InterPro" id="IPR020846">
    <property type="entry name" value="MFS_dom"/>
</dbReference>
<keyword evidence="4 9" id="KW-0812">Transmembrane</keyword>
<evidence type="ECO:0000256" key="7">
    <source>
        <dbReference type="ARBA" id="ARBA00049119"/>
    </source>
</evidence>
<feature type="transmembrane region" description="Helical" evidence="9">
    <location>
        <begin position="494"/>
        <end position="512"/>
    </location>
</feature>
<dbReference type="Proteomes" id="UP000807353">
    <property type="component" value="Unassembled WGS sequence"/>
</dbReference>
<keyword evidence="6 9" id="KW-0472">Membrane</keyword>
<dbReference type="InterPro" id="IPR005829">
    <property type="entry name" value="Sugar_transporter_CS"/>
</dbReference>
<feature type="transmembrane region" description="Helical" evidence="9">
    <location>
        <begin position="325"/>
        <end position="351"/>
    </location>
</feature>
<dbReference type="InterPro" id="IPR003663">
    <property type="entry name" value="Sugar/inositol_transpt"/>
</dbReference>
<comment type="similarity">
    <text evidence="2 8">Belongs to the major facilitator superfamily. Sugar transporter (TC 2.A.1.1) family.</text>
</comment>
<dbReference type="PRINTS" id="PR00171">
    <property type="entry name" value="SUGRTRNSPORT"/>
</dbReference>
<evidence type="ECO:0000256" key="6">
    <source>
        <dbReference type="ARBA" id="ARBA00023136"/>
    </source>
</evidence>
<sequence>MSDKGTSEPVPSHSIPQKATTGLYALIAERHVVGLASFCCIGGFLYGYNLGIFGGILVMSNFRKTFPSINNTSMQGLVSSILNLGAWLGTIQNGWASEQMGRRKSITFACFFFVLGIGLQVGARNAAYHFVGYGSIAINVVLAITWVRRFLAGFGVGALSVATALYNSEIAPTSIRGSLGSLFQLSCELGTLVAFWVDFGTNNIGGTGDGQSEAAWRVPISLQLFPCLILAVGILFAPESPRWLVSQSREDEALQELSSLRRLPTTSPEVQVEYLEILGQYKFQAELEREERSGATEGTGWTQSLAVMWHQWSFLFKTAANRRRVLVGVLVMFFQQWNGINAVLFYAPSIFQGLGFTGTTTSLLATGVVGIVMLFATVPTVIYLDRVGRKPTLIVGALIMGACHIIIAVLSGLYEDSWSFHKTAGWVACVFVWVFSMAFAMTFGPVAWVLCSEIFPLRARSKGLSIAASSNWINSFVVGMATPTMLKNLRFGTYIFFACWCLIGAIYCLTLPETSGHSLEDMDKAFGDTNNTSEQDKERMARINTEIGYDKYLQQQESKEDIQA</sequence>
<dbReference type="GO" id="GO:0005351">
    <property type="term" value="F:carbohydrate:proton symporter activity"/>
    <property type="evidence" value="ECO:0007669"/>
    <property type="project" value="TreeGrafter"/>
</dbReference>
<dbReference type="InterPro" id="IPR005828">
    <property type="entry name" value="MFS_sugar_transport-like"/>
</dbReference>
<accession>A0A9P5Y6Q0</accession>
<dbReference type="AlphaFoldDB" id="A0A9P5Y6Q0"/>
<dbReference type="SUPFAM" id="SSF103473">
    <property type="entry name" value="MFS general substrate transporter"/>
    <property type="match status" value="1"/>
</dbReference>
<feature type="transmembrane region" description="Helical" evidence="9">
    <location>
        <begin position="146"/>
        <end position="166"/>
    </location>
</feature>
<dbReference type="InterPro" id="IPR036259">
    <property type="entry name" value="MFS_trans_sf"/>
</dbReference>
<comment type="subcellular location">
    <subcellularLocation>
        <location evidence="1">Membrane</location>
        <topology evidence="1">Multi-pass membrane protein</topology>
    </subcellularLocation>
</comment>
<dbReference type="PROSITE" id="PS50850">
    <property type="entry name" value="MFS"/>
    <property type="match status" value="1"/>
</dbReference>
<dbReference type="OrthoDB" id="8120565at2759"/>
<keyword evidence="3 8" id="KW-0813">Transport</keyword>
<evidence type="ECO:0000256" key="4">
    <source>
        <dbReference type="ARBA" id="ARBA00022692"/>
    </source>
</evidence>
<evidence type="ECO:0000256" key="8">
    <source>
        <dbReference type="RuleBase" id="RU003346"/>
    </source>
</evidence>
<dbReference type="Gene3D" id="1.20.1250.20">
    <property type="entry name" value="MFS general substrate transporter like domains"/>
    <property type="match status" value="1"/>
</dbReference>
<keyword evidence="12" id="KW-1185">Reference proteome</keyword>
<evidence type="ECO:0000313" key="11">
    <source>
        <dbReference type="EMBL" id="KAF9462301.1"/>
    </source>
</evidence>
<feature type="transmembrane region" description="Helical" evidence="9">
    <location>
        <begin position="463"/>
        <end position="482"/>
    </location>
</feature>
<evidence type="ECO:0000313" key="12">
    <source>
        <dbReference type="Proteomes" id="UP000807353"/>
    </source>
</evidence>
<dbReference type="PROSITE" id="PS00217">
    <property type="entry name" value="SUGAR_TRANSPORT_2"/>
    <property type="match status" value="1"/>
</dbReference>
<feature type="transmembrane region" description="Helical" evidence="9">
    <location>
        <begin position="32"/>
        <end position="58"/>
    </location>
</feature>
<feature type="transmembrane region" description="Helical" evidence="9">
    <location>
        <begin position="425"/>
        <end position="451"/>
    </location>
</feature>
<evidence type="ECO:0000256" key="9">
    <source>
        <dbReference type="SAM" id="Phobius"/>
    </source>
</evidence>
<feature type="transmembrane region" description="Helical" evidence="9">
    <location>
        <begin position="106"/>
        <end position="126"/>
    </location>
</feature>
<dbReference type="PROSITE" id="PS00216">
    <property type="entry name" value="SUGAR_TRANSPORT_1"/>
    <property type="match status" value="1"/>
</dbReference>
<feature type="transmembrane region" description="Helical" evidence="9">
    <location>
        <begin position="216"/>
        <end position="237"/>
    </location>
</feature>
<proteinExistence type="inferred from homology"/>
<reference evidence="11" key="1">
    <citation type="submission" date="2020-11" db="EMBL/GenBank/DDBJ databases">
        <authorList>
            <consortium name="DOE Joint Genome Institute"/>
            <person name="Ahrendt S."/>
            <person name="Riley R."/>
            <person name="Andreopoulos W."/>
            <person name="Labutti K."/>
            <person name="Pangilinan J."/>
            <person name="Ruiz-Duenas F.J."/>
            <person name="Barrasa J.M."/>
            <person name="Sanchez-Garcia M."/>
            <person name="Camarero S."/>
            <person name="Miyauchi S."/>
            <person name="Serrano A."/>
            <person name="Linde D."/>
            <person name="Babiker R."/>
            <person name="Drula E."/>
            <person name="Ayuso-Fernandez I."/>
            <person name="Pacheco R."/>
            <person name="Padilla G."/>
            <person name="Ferreira P."/>
            <person name="Barriuso J."/>
            <person name="Kellner H."/>
            <person name="Castanera R."/>
            <person name="Alfaro M."/>
            <person name="Ramirez L."/>
            <person name="Pisabarro A.G."/>
            <person name="Kuo A."/>
            <person name="Tritt A."/>
            <person name="Lipzen A."/>
            <person name="He G."/>
            <person name="Yan M."/>
            <person name="Ng V."/>
            <person name="Cullen D."/>
            <person name="Martin F."/>
            <person name="Rosso M.-N."/>
            <person name="Henrissat B."/>
            <person name="Hibbett D."/>
            <person name="Martinez A.T."/>
            <person name="Grigoriev I.V."/>
        </authorList>
    </citation>
    <scope>NUCLEOTIDE SEQUENCE</scope>
    <source>
        <strain evidence="11">CBS 247.69</strain>
    </source>
</reference>
<dbReference type="GO" id="GO:0016020">
    <property type="term" value="C:membrane"/>
    <property type="evidence" value="ECO:0007669"/>
    <property type="project" value="UniProtKB-SubCell"/>
</dbReference>
<protein>
    <submittedName>
        <fullName evidence="11">General substrate transporter</fullName>
    </submittedName>
</protein>
<gene>
    <name evidence="11" type="ORF">BDZ94DRAFT_1309773</name>
</gene>
<evidence type="ECO:0000256" key="5">
    <source>
        <dbReference type="ARBA" id="ARBA00022989"/>
    </source>
</evidence>
<organism evidence="11 12">
    <name type="scientific">Collybia nuda</name>
    <dbReference type="NCBI Taxonomy" id="64659"/>
    <lineage>
        <taxon>Eukaryota</taxon>
        <taxon>Fungi</taxon>
        <taxon>Dikarya</taxon>
        <taxon>Basidiomycota</taxon>
        <taxon>Agaricomycotina</taxon>
        <taxon>Agaricomycetes</taxon>
        <taxon>Agaricomycetidae</taxon>
        <taxon>Agaricales</taxon>
        <taxon>Tricholomatineae</taxon>
        <taxon>Clitocybaceae</taxon>
        <taxon>Collybia</taxon>
    </lineage>
</organism>
<dbReference type="PANTHER" id="PTHR48022">
    <property type="entry name" value="PLASTIDIC GLUCOSE TRANSPORTER 4"/>
    <property type="match status" value="1"/>
</dbReference>
<dbReference type="EMBL" id="MU150273">
    <property type="protein sequence ID" value="KAF9462301.1"/>
    <property type="molecule type" value="Genomic_DNA"/>
</dbReference>
<dbReference type="NCBIfam" id="TIGR00879">
    <property type="entry name" value="SP"/>
    <property type="match status" value="1"/>
</dbReference>
<comment type="caution">
    <text evidence="11">The sequence shown here is derived from an EMBL/GenBank/DDBJ whole genome shotgun (WGS) entry which is preliminary data.</text>
</comment>